<accession>A0AAN9Q3Z0</accession>
<dbReference type="PANTHER" id="PTHR43330">
    <property type="entry name" value="METHIONINE AMINOPEPTIDASE"/>
    <property type="match status" value="1"/>
</dbReference>
<sequence length="158" mass="17291">MLAVSLTHNALFKYQTRLHGKPLSSLSHSSSFLGSPLILSRSTILPGNQALSRNQFVVFPKKITGLEEAMNIRKERELQVVTKVKKRPPLRHGRISPCRPVPDHIPRPPYVGSNTLPGIASKHQIQDSDGIAKMRAACELAARVLNFAGTLVGPSLNT</sequence>
<evidence type="ECO:0000313" key="2">
    <source>
        <dbReference type="Proteomes" id="UP001367508"/>
    </source>
</evidence>
<keyword evidence="2" id="KW-1185">Reference proteome</keyword>
<protein>
    <submittedName>
        <fullName evidence="1">Uncharacterized protein</fullName>
    </submittedName>
</protein>
<reference evidence="1 2" key="1">
    <citation type="submission" date="2024-01" db="EMBL/GenBank/DDBJ databases">
        <title>The genomes of 5 underutilized Papilionoideae crops provide insights into root nodulation and disease resistanc.</title>
        <authorList>
            <person name="Jiang F."/>
        </authorList>
    </citation>
    <scope>NUCLEOTIDE SEQUENCE [LARGE SCALE GENOMIC DNA]</scope>
    <source>
        <strain evidence="1">LVBAO_FW01</strain>
        <tissue evidence="1">Leaves</tissue>
    </source>
</reference>
<dbReference type="EMBL" id="JAYMYQ010000007">
    <property type="protein sequence ID" value="KAK7321137.1"/>
    <property type="molecule type" value="Genomic_DNA"/>
</dbReference>
<organism evidence="1 2">
    <name type="scientific">Canavalia gladiata</name>
    <name type="common">Sword bean</name>
    <name type="synonym">Dolichos gladiatus</name>
    <dbReference type="NCBI Taxonomy" id="3824"/>
    <lineage>
        <taxon>Eukaryota</taxon>
        <taxon>Viridiplantae</taxon>
        <taxon>Streptophyta</taxon>
        <taxon>Embryophyta</taxon>
        <taxon>Tracheophyta</taxon>
        <taxon>Spermatophyta</taxon>
        <taxon>Magnoliopsida</taxon>
        <taxon>eudicotyledons</taxon>
        <taxon>Gunneridae</taxon>
        <taxon>Pentapetalae</taxon>
        <taxon>rosids</taxon>
        <taxon>fabids</taxon>
        <taxon>Fabales</taxon>
        <taxon>Fabaceae</taxon>
        <taxon>Papilionoideae</taxon>
        <taxon>50 kb inversion clade</taxon>
        <taxon>NPAAA clade</taxon>
        <taxon>indigoferoid/millettioid clade</taxon>
        <taxon>Phaseoleae</taxon>
        <taxon>Canavalia</taxon>
    </lineage>
</organism>
<dbReference type="InterPro" id="IPR036005">
    <property type="entry name" value="Creatinase/aminopeptidase-like"/>
</dbReference>
<dbReference type="AlphaFoldDB" id="A0AAN9Q3Z0"/>
<name>A0AAN9Q3Z0_CANGL</name>
<dbReference type="GO" id="GO:0009507">
    <property type="term" value="C:chloroplast"/>
    <property type="evidence" value="ECO:0007669"/>
    <property type="project" value="TreeGrafter"/>
</dbReference>
<dbReference type="Proteomes" id="UP001367508">
    <property type="component" value="Unassembled WGS sequence"/>
</dbReference>
<dbReference type="Gene3D" id="3.90.230.10">
    <property type="entry name" value="Creatinase/methionine aminopeptidase superfamily"/>
    <property type="match status" value="1"/>
</dbReference>
<evidence type="ECO:0000313" key="1">
    <source>
        <dbReference type="EMBL" id="KAK7321137.1"/>
    </source>
</evidence>
<proteinExistence type="predicted"/>
<gene>
    <name evidence="1" type="ORF">VNO77_31445</name>
</gene>
<comment type="caution">
    <text evidence="1">The sequence shown here is derived from an EMBL/GenBank/DDBJ whole genome shotgun (WGS) entry which is preliminary data.</text>
</comment>
<dbReference type="GO" id="GO:0070006">
    <property type="term" value="F:metalloaminopeptidase activity"/>
    <property type="evidence" value="ECO:0007669"/>
    <property type="project" value="TreeGrafter"/>
</dbReference>
<dbReference type="PANTHER" id="PTHR43330:SF1">
    <property type="entry name" value="METHIONINE AMINOPEPTIDASE 1B, CHLOROPLASTIC"/>
    <property type="match status" value="1"/>
</dbReference>